<feature type="compositionally biased region" description="Low complexity" evidence="6">
    <location>
        <begin position="307"/>
        <end position="317"/>
    </location>
</feature>
<feature type="transmembrane region" description="Helical" evidence="7">
    <location>
        <begin position="101"/>
        <end position="122"/>
    </location>
</feature>
<evidence type="ECO:0000256" key="4">
    <source>
        <dbReference type="ARBA" id="ARBA00022989"/>
    </source>
</evidence>
<feature type="transmembrane region" description="Helical" evidence="7">
    <location>
        <begin position="218"/>
        <end position="237"/>
    </location>
</feature>
<evidence type="ECO:0000256" key="3">
    <source>
        <dbReference type="ARBA" id="ARBA00022692"/>
    </source>
</evidence>
<gene>
    <name evidence="8" type="ORF">ACH429_24895</name>
</gene>
<protein>
    <submittedName>
        <fullName evidence="8">YihY/virulence factor BrkB family protein</fullName>
    </submittedName>
</protein>
<dbReference type="InterPro" id="IPR017039">
    <property type="entry name" value="Virul_fac_BrkB"/>
</dbReference>
<evidence type="ECO:0000313" key="9">
    <source>
        <dbReference type="Proteomes" id="UP001611548"/>
    </source>
</evidence>
<dbReference type="PANTHER" id="PTHR30213">
    <property type="entry name" value="INNER MEMBRANE PROTEIN YHJD"/>
    <property type="match status" value="1"/>
</dbReference>
<dbReference type="PANTHER" id="PTHR30213:SF1">
    <property type="entry name" value="INNER MEMBRANE PROTEIN YHJD"/>
    <property type="match status" value="1"/>
</dbReference>
<dbReference type="PIRSF" id="PIRSF035875">
    <property type="entry name" value="RNase_BN"/>
    <property type="match status" value="1"/>
</dbReference>
<proteinExistence type="predicted"/>
<dbReference type="Pfam" id="PF03631">
    <property type="entry name" value="Virul_fac_BrkB"/>
    <property type="match status" value="1"/>
</dbReference>
<keyword evidence="9" id="KW-1185">Reference proteome</keyword>
<evidence type="ECO:0000256" key="5">
    <source>
        <dbReference type="ARBA" id="ARBA00023136"/>
    </source>
</evidence>
<evidence type="ECO:0000256" key="1">
    <source>
        <dbReference type="ARBA" id="ARBA00004651"/>
    </source>
</evidence>
<keyword evidence="2" id="KW-1003">Cell membrane</keyword>
<evidence type="ECO:0000256" key="6">
    <source>
        <dbReference type="SAM" id="MobiDB-lite"/>
    </source>
</evidence>
<accession>A0ABW7UXJ6</accession>
<keyword evidence="5 7" id="KW-0472">Membrane</keyword>
<dbReference type="RefSeq" id="WP_157859086.1">
    <property type="nucleotide sequence ID" value="NZ_JBIRWE010000017.1"/>
</dbReference>
<comment type="caution">
    <text evidence="8">The sequence shown here is derived from an EMBL/GenBank/DDBJ whole genome shotgun (WGS) entry which is preliminary data.</text>
</comment>
<sequence>MDWLTKLPVVGPVVARLMRTHAWRAYDRLETVHWNRLAAAITFISFIALFPLITVGAAIGAVLLSQEQLDDLQDKAAKQVPGISEQLDIDGLVANAGTVGLIAGALLLFTGVGWVGSLRECLRAVWQKEESPGNPVLLKLKDLAVLAGLGVVGLIAAGGSAFASSAVGWVTDQLGLSRGGVGHALLFVAGVAISVVADFLLLAYVLTRLPQVSPGRRSVVVAGLLGAVGFELLKMLLSGYFQGVAGKSVYGAFGVPVALLLWINFMSKLLLYCAAWTATQHSSPDEAEEGAVSPEGPVPPGGGGGPVREAASGGAPAESRRPAPPAPHR</sequence>
<comment type="subcellular location">
    <subcellularLocation>
        <location evidence="1">Cell membrane</location>
        <topology evidence="1">Multi-pass membrane protein</topology>
    </subcellularLocation>
</comment>
<feature type="region of interest" description="Disordered" evidence="6">
    <location>
        <begin position="283"/>
        <end position="329"/>
    </location>
</feature>
<name>A0ABW7UXJ6_9ACTN</name>
<feature type="transmembrane region" description="Helical" evidence="7">
    <location>
        <begin position="143"/>
        <end position="164"/>
    </location>
</feature>
<keyword evidence="3 7" id="KW-0812">Transmembrane</keyword>
<evidence type="ECO:0000256" key="7">
    <source>
        <dbReference type="SAM" id="Phobius"/>
    </source>
</evidence>
<feature type="transmembrane region" description="Helical" evidence="7">
    <location>
        <begin position="249"/>
        <end position="271"/>
    </location>
</feature>
<evidence type="ECO:0000313" key="8">
    <source>
        <dbReference type="EMBL" id="MFI1967316.1"/>
    </source>
</evidence>
<evidence type="ECO:0000256" key="2">
    <source>
        <dbReference type="ARBA" id="ARBA00022475"/>
    </source>
</evidence>
<reference evidence="8 9" key="1">
    <citation type="submission" date="2024-10" db="EMBL/GenBank/DDBJ databases">
        <title>The Natural Products Discovery Center: Release of the First 8490 Sequenced Strains for Exploring Actinobacteria Biosynthetic Diversity.</title>
        <authorList>
            <person name="Kalkreuter E."/>
            <person name="Kautsar S.A."/>
            <person name="Yang D."/>
            <person name="Bader C.D."/>
            <person name="Teijaro C.N."/>
            <person name="Fluegel L."/>
            <person name="Davis C.M."/>
            <person name="Simpson J.R."/>
            <person name="Lauterbach L."/>
            <person name="Steele A.D."/>
            <person name="Gui C."/>
            <person name="Meng S."/>
            <person name="Li G."/>
            <person name="Viehrig K."/>
            <person name="Ye F."/>
            <person name="Su P."/>
            <person name="Kiefer A.F."/>
            <person name="Nichols A."/>
            <person name="Cepeda A.J."/>
            <person name="Yan W."/>
            <person name="Fan B."/>
            <person name="Jiang Y."/>
            <person name="Adhikari A."/>
            <person name="Zheng C.-J."/>
            <person name="Schuster L."/>
            <person name="Cowan T.M."/>
            <person name="Smanski M.J."/>
            <person name="Chevrette M.G."/>
            <person name="De Carvalho L.P.S."/>
            <person name="Shen B."/>
        </authorList>
    </citation>
    <scope>NUCLEOTIDE SEQUENCE [LARGE SCALE GENOMIC DNA]</scope>
    <source>
        <strain evidence="8 9">NPDC020327</strain>
    </source>
</reference>
<organism evidence="8 9">
    <name type="scientific">Streptomyces pathocidini</name>
    <dbReference type="NCBI Taxonomy" id="1650571"/>
    <lineage>
        <taxon>Bacteria</taxon>
        <taxon>Bacillati</taxon>
        <taxon>Actinomycetota</taxon>
        <taxon>Actinomycetes</taxon>
        <taxon>Kitasatosporales</taxon>
        <taxon>Streptomycetaceae</taxon>
        <taxon>Streptomyces</taxon>
    </lineage>
</organism>
<feature type="transmembrane region" description="Helical" evidence="7">
    <location>
        <begin position="37"/>
        <end position="64"/>
    </location>
</feature>
<keyword evidence="4 7" id="KW-1133">Transmembrane helix</keyword>
<dbReference type="Proteomes" id="UP001611548">
    <property type="component" value="Unassembled WGS sequence"/>
</dbReference>
<dbReference type="EMBL" id="JBIRWE010000017">
    <property type="protein sequence ID" value="MFI1967316.1"/>
    <property type="molecule type" value="Genomic_DNA"/>
</dbReference>
<feature type="transmembrane region" description="Helical" evidence="7">
    <location>
        <begin position="184"/>
        <end position="206"/>
    </location>
</feature>